<dbReference type="InterPro" id="IPR000160">
    <property type="entry name" value="GGDEF_dom"/>
</dbReference>
<dbReference type="Gene3D" id="3.30.70.270">
    <property type="match status" value="1"/>
</dbReference>
<dbReference type="FunFam" id="3.30.70.270:FF:000001">
    <property type="entry name" value="Diguanylate cyclase domain protein"/>
    <property type="match status" value="1"/>
</dbReference>
<dbReference type="PROSITE" id="PS50887">
    <property type="entry name" value="GGDEF"/>
    <property type="match status" value="1"/>
</dbReference>
<dbReference type="PANTHER" id="PTHR45138">
    <property type="entry name" value="REGULATORY COMPONENTS OF SENSORY TRANSDUCTION SYSTEM"/>
    <property type="match status" value="1"/>
</dbReference>
<feature type="transmembrane region" description="Helical" evidence="3">
    <location>
        <begin position="158"/>
        <end position="181"/>
    </location>
</feature>
<gene>
    <name evidence="5" type="ordered locus">Sulba_1029</name>
</gene>
<evidence type="ECO:0000256" key="1">
    <source>
        <dbReference type="ARBA" id="ARBA00012528"/>
    </source>
</evidence>
<feature type="transmembrane region" description="Helical" evidence="3">
    <location>
        <begin position="109"/>
        <end position="126"/>
    </location>
</feature>
<proteinExistence type="predicted"/>
<dbReference type="SMART" id="SM00267">
    <property type="entry name" value="GGDEF"/>
    <property type="match status" value="1"/>
</dbReference>
<evidence type="ECO:0000313" key="5">
    <source>
        <dbReference type="EMBL" id="AFL68328.1"/>
    </source>
</evidence>
<dbReference type="InterPro" id="IPR043128">
    <property type="entry name" value="Rev_trsase/Diguanyl_cyclase"/>
</dbReference>
<keyword evidence="3" id="KW-1133">Transmembrane helix</keyword>
<dbReference type="eggNOG" id="COG3706">
    <property type="taxonomic scope" value="Bacteria"/>
</dbReference>
<dbReference type="Pfam" id="PF00990">
    <property type="entry name" value="GGDEF"/>
    <property type="match status" value="1"/>
</dbReference>
<protein>
    <recommendedName>
        <fullName evidence="1">diguanylate cyclase</fullName>
        <ecNumber evidence="1">2.7.7.65</ecNumber>
    </recommendedName>
</protein>
<dbReference type="InterPro" id="IPR050469">
    <property type="entry name" value="Diguanylate_Cyclase"/>
</dbReference>
<dbReference type="AlphaFoldDB" id="I3XWK4"/>
<dbReference type="STRING" id="760154.Sulba_1029"/>
<name>I3XWK4_SULBS</name>
<evidence type="ECO:0000256" key="3">
    <source>
        <dbReference type="SAM" id="Phobius"/>
    </source>
</evidence>
<dbReference type="Pfam" id="PF20966">
    <property type="entry name" value="MASE6"/>
    <property type="match status" value="1"/>
</dbReference>
<keyword evidence="3" id="KW-0472">Membrane</keyword>
<keyword evidence="3" id="KW-0812">Transmembrane</keyword>
<accession>I3XWK4</accession>
<dbReference type="PATRIC" id="fig|760154.4.peg.1030"/>
<dbReference type="EMBL" id="CP003333">
    <property type="protein sequence ID" value="AFL68328.1"/>
    <property type="molecule type" value="Genomic_DNA"/>
</dbReference>
<dbReference type="InterPro" id="IPR029787">
    <property type="entry name" value="Nucleotide_cyclase"/>
</dbReference>
<feature type="transmembrane region" description="Helical" evidence="3">
    <location>
        <begin position="133"/>
        <end position="152"/>
    </location>
</feature>
<dbReference type="SUPFAM" id="SSF55073">
    <property type="entry name" value="Nucleotide cyclase"/>
    <property type="match status" value="1"/>
</dbReference>
<comment type="catalytic activity">
    <reaction evidence="2">
        <text>2 GTP = 3',3'-c-di-GMP + 2 diphosphate</text>
        <dbReference type="Rhea" id="RHEA:24898"/>
        <dbReference type="ChEBI" id="CHEBI:33019"/>
        <dbReference type="ChEBI" id="CHEBI:37565"/>
        <dbReference type="ChEBI" id="CHEBI:58805"/>
        <dbReference type="EC" id="2.7.7.65"/>
    </reaction>
</comment>
<evidence type="ECO:0000259" key="4">
    <source>
        <dbReference type="PROSITE" id="PS50887"/>
    </source>
</evidence>
<dbReference type="HOGENOM" id="CLU_000445_11_1_7"/>
<dbReference type="NCBIfam" id="TIGR00254">
    <property type="entry name" value="GGDEF"/>
    <property type="match status" value="1"/>
</dbReference>
<dbReference type="PANTHER" id="PTHR45138:SF9">
    <property type="entry name" value="DIGUANYLATE CYCLASE DGCM-RELATED"/>
    <property type="match status" value="1"/>
</dbReference>
<feature type="transmembrane region" description="Helical" evidence="3">
    <location>
        <begin position="56"/>
        <end position="77"/>
    </location>
</feature>
<dbReference type="GO" id="GO:0052621">
    <property type="term" value="F:diguanylate cyclase activity"/>
    <property type="evidence" value="ECO:0007669"/>
    <property type="project" value="UniProtKB-EC"/>
</dbReference>
<feature type="domain" description="GGDEF" evidence="4">
    <location>
        <begin position="251"/>
        <end position="381"/>
    </location>
</feature>
<evidence type="ECO:0000313" key="6">
    <source>
        <dbReference type="Proteomes" id="UP000006176"/>
    </source>
</evidence>
<dbReference type="Proteomes" id="UP000006176">
    <property type="component" value="Chromosome"/>
</dbReference>
<dbReference type="CDD" id="cd01949">
    <property type="entry name" value="GGDEF"/>
    <property type="match status" value="1"/>
</dbReference>
<feature type="transmembrane region" description="Helical" evidence="3">
    <location>
        <begin position="32"/>
        <end position="50"/>
    </location>
</feature>
<evidence type="ECO:0000256" key="2">
    <source>
        <dbReference type="ARBA" id="ARBA00034247"/>
    </source>
</evidence>
<dbReference type="OrthoDB" id="9790367at2"/>
<organism evidence="5 6">
    <name type="scientific">Sulfurospirillum barnesii (strain ATCC 700032 / DSM 10660 / SES-3)</name>
    <dbReference type="NCBI Taxonomy" id="760154"/>
    <lineage>
        <taxon>Bacteria</taxon>
        <taxon>Pseudomonadati</taxon>
        <taxon>Campylobacterota</taxon>
        <taxon>Epsilonproteobacteria</taxon>
        <taxon>Campylobacterales</taxon>
        <taxon>Sulfurospirillaceae</taxon>
        <taxon>Sulfurospirillum</taxon>
    </lineage>
</organism>
<dbReference type="RefSeq" id="WP_014769207.1">
    <property type="nucleotide sequence ID" value="NC_018002.1"/>
</dbReference>
<dbReference type="InterPro" id="IPR048435">
    <property type="entry name" value="MASE6"/>
</dbReference>
<keyword evidence="6" id="KW-1185">Reference proteome</keyword>
<dbReference type="EC" id="2.7.7.65" evidence="1"/>
<reference evidence="5 6" key="1">
    <citation type="submission" date="2012-06" db="EMBL/GenBank/DDBJ databases">
        <title>Complete sequence of Sulfurospirillum barnesii SES-3.</title>
        <authorList>
            <consortium name="US DOE Joint Genome Institute"/>
            <person name="Lucas S."/>
            <person name="Han J."/>
            <person name="Lapidus A."/>
            <person name="Cheng J.-F."/>
            <person name="Goodwin L."/>
            <person name="Pitluck S."/>
            <person name="Peters L."/>
            <person name="Ovchinnikova G."/>
            <person name="Lu M."/>
            <person name="Detter J.C."/>
            <person name="Han C."/>
            <person name="Tapia R."/>
            <person name="Land M."/>
            <person name="Hauser L."/>
            <person name="Kyrpides N."/>
            <person name="Ivanova N."/>
            <person name="Pagani I."/>
            <person name="Stolz J."/>
            <person name="Arkin A."/>
            <person name="Dehal P."/>
            <person name="Oremland R."/>
            <person name="Saltikov C."/>
            <person name="Basu P."/>
            <person name="Hollibaugh J."/>
            <person name="Newman D."/>
            <person name="Stolyar S."/>
            <person name="Hazen T."/>
            <person name="Woyke T."/>
        </authorList>
    </citation>
    <scope>NUCLEOTIDE SEQUENCE [LARGE SCALE GENOMIC DNA]</scope>
    <source>
        <strain evidence="6">ATCC 700032 / DSM 10660 / SES-3</strain>
    </source>
</reference>
<feature type="transmembrane region" description="Helical" evidence="3">
    <location>
        <begin position="84"/>
        <end position="103"/>
    </location>
</feature>
<dbReference type="KEGG" id="sba:Sulba_1029"/>
<sequence length="381" mass="44395">MIAMIVKMQTLVDYIVAHSPCRDKEALARLNHYVWITFIMIPLSLATAFYNLYIQHFILSISLILFCIYLIGSLFIIPNTPKVYQIYYTAVIFFSTLFLYLVYQSDEDYSLILWLFTYPVGIIFLLGNRMGFILSISLLAMSALLFLTMEHINDTYTLAFSVRFFITYIVVTSIVSWIEYYRARYQAETLRTQAALLLEQANLKKEIQRRTILEKELQRLAQTDPMTSLFNRRHFLKLAQKEITRAIRYHYTLCFAVLDVDYFKRINDTLGHPVGDIVVKTLANYLQKSLRENDIVARIGGEEFAFLLLHVNEEQARVKMEKVREEISQIVVNYSDSKELRLTVSIGLAMLSEVTNTLDSLYMKADQKLYEAKKAGRNCVR</sequence>